<dbReference type="AlphaFoldDB" id="A0A2I1IQ48"/>
<dbReference type="EMBL" id="PKKO01000001">
    <property type="protein sequence ID" value="PKY73238.1"/>
    <property type="molecule type" value="Genomic_DNA"/>
</dbReference>
<reference evidence="1 2" key="1">
    <citation type="submission" date="2017-12" db="EMBL/GenBank/DDBJ databases">
        <title>Phylogenetic diversity of female urinary microbiome.</title>
        <authorList>
            <person name="Thomas-White K."/>
            <person name="Wolfe A.J."/>
        </authorList>
    </citation>
    <scope>NUCLEOTIDE SEQUENCE [LARGE SCALE GENOMIC DNA]</scope>
    <source>
        <strain evidence="1 2">UMB0402</strain>
    </source>
</reference>
<gene>
    <name evidence="1" type="ORF">CYJ19_01220</name>
</gene>
<evidence type="ECO:0000313" key="2">
    <source>
        <dbReference type="Proteomes" id="UP000235122"/>
    </source>
</evidence>
<dbReference type="STRING" id="33007.HMPREF3198_00881"/>
<evidence type="ECO:0000313" key="1">
    <source>
        <dbReference type="EMBL" id="PKY73238.1"/>
    </source>
</evidence>
<sequence length="64" mass="6971">MAHDNAVEHIVACTFANASDCAGFIVAGSFMQVWWQLFEIGINQGLLPGAIIAMVCKDRYVIGR</sequence>
<comment type="caution">
    <text evidence="1">The sequence shown here is derived from an EMBL/GenBank/DDBJ whole genome shotgun (WGS) entry which is preliminary data.</text>
</comment>
<organism evidence="1 2">
    <name type="scientific">Winkia neuii</name>
    <dbReference type="NCBI Taxonomy" id="33007"/>
    <lineage>
        <taxon>Bacteria</taxon>
        <taxon>Bacillati</taxon>
        <taxon>Actinomycetota</taxon>
        <taxon>Actinomycetes</taxon>
        <taxon>Actinomycetales</taxon>
        <taxon>Actinomycetaceae</taxon>
        <taxon>Winkia</taxon>
    </lineage>
</organism>
<dbReference type="Proteomes" id="UP000235122">
    <property type="component" value="Unassembled WGS sequence"/>
</dbReference>
<accession>A0A2I1IQ48</accession>
<proteinExistence type="predicted"/>
<protein>
    <submittedName>
        <fullName evidence="1">Uncharacterized protein</fullName>
    </submittedName>
</protein>
<keyword evidence="2" id="KW-1185">Reference proteome</keyword>
<name>A0A2I1IQ48_9ACTO</name>